<keyword evidence="25" id="KW-1185">Reference proteome</keyword>
<dbReference type="SMART" id="SM00387">
    <property type="entry name" value="HATPase_c"/>
    <property type="match status" value="1"/>
</dbReference>
<dbReference type="EMBL" id="JBEFLD010000003">
    <property type="protein sequence ID" value="MEQ6290060.1"/>
    <property type="molecule type" value="Genomic_DNA"/>
</dbReference>
<evidence type="ECO:0000313" key="25">
    <source>
        <dbReference type="Proteomes" id="UP001433638"/>
    </source>
</evidence>
<feature type="domain" description="Response regulatory" evidence="19">
    <location>
        <begin position="1159"/>
        <end position="1275"/>
    </location>
</feature>
<dbReference type="InterPro" id="IPR036890">
    <property type="entry name" value="HATPase_C_sf"/>
</dbReference>
<evidence type="ECO:0000259" key="21">
    <source>
        <dbReference type="PROSITE" id="PS50113"/>
    </source>
</evidence>
<evidence type="ECO:0000256" key="4">
    <source>
        <dbReference type="ARBA" id="ARBA00022475"/>
    </source>
</evidence>
<dbReference type="Gene3D" id="6.10.340.10">
    <property type="match status" value="1"/>
</dbReference>
<accession>A0ABV1M376</accession>
<evidence type="ECO:0000259" key="23">
    <source>
        <dbReference type="PROSITE" id="PS50894"/>
    </source>
</evidence>
<dbReference type="CDD" id="cd00130">
    <property type="entry name" value="PAS"/>
    <property type="match status" value="3"/>
</dbReference>
<dbReference type="Pfam" id="PF01627">
    <property type="entry name" value="Hpt"/>
    <property type="match status" value="1"/>
</dbReference>
<dbReference type="InterPro" id="IPR000700">
    <property type="entry name" value="PAS-assoc_C"/>
</dbReference>
<dbReference type="Pfam" id="PF00072">
    <property type="entry name" value="Response_reg"/>
    <property type="match status" value="1"/>
</dbReference>
<dbReference type="EC" id="2.7.13.3" evidence="3"/>
<gene>
    <name evidence="24" type="ORF">ABNW52_05445</name>
</gene>
<dbReference type="SUPFAM" id="SSF158472">
    <property type="entry name" value="HAMP domain-like"/>
    <property type="match status" value="1"/>
</dbReference>
<dbReference type="SUPFAM" id="SSF47384">
    <property type="entry name" value="Homodimeric domain of signal transducing histidine kinase"/>
    <property type="match status" value="1"/>
</dbReference>
<comment type="caution">
    <text evidence="24">The sequence shown here is derived from an EMBL/GenBank/DDBJ whole genome shotgun (WGS) entry which is preliminary data.</text>
</comment>
<feature type="domain" description="Histidine kinase" evidence="18">
    <location>
        <begin position="792"/>
        <end position="1009"/>
    </location>
</feature>
<evidence type="ECO:0000256" key="9">
    <source>
        <dbReference type="ARBA" id="ARBA00022777"/>
    </source>
</evidence>
<keyword evidence="11 17" id="KW-1133">Transmembrane helix</keyword>
<dbReference type="CDD" id="cd06225">
    <property type="entry name" value="HAMP"/>
    <property type="match status" value="1"/>
</dbReference>
<dbReference type="SUPFAM" id="SSF55785">
    <property type="entry name" value="PYP-like sensor domain (PAS domain)"/>
    <property type="match status" value="3"/>
</dbReference>
<dbReference type="InterPro" id="IPR003594">
    <property type="entry name" value="HATPase_dom"/>
</dbReference>
<keyword evidence="9" id="KW-0418">Kinase</keyword>
<evidence type="ECO:0000259" key="19">
    <source>
        <dbReference type="PROSITE" id="PS50110"/>
    </source>
</evidence>
<keyword evidence="8" id="KW-0547">Nucleotide-binding</keyword>
<dbReference type="RefSeq" id="WP_349585126.1">
    <property type="nucleotide sequence ID" value="NZ_JBEFLD010000003.1"/>
</dbReference>
<keyword evidence="7 17" id="KW-0812">Transmembrane</keyword>
<keyword evidence="12" id="KW-0902">Two-component regulatory system</keyword>
<dbReference type="Pfam" id="PF00672">
    <property type="entry name" value="HAMP"/>
    <property type="match status" value="1"/>
</dbReference>
<dbReference type="Pfam" id="PF02518">
    <property type="entry name" value="HATPase_c"/>
    <property type="match status" value="1"/>
</dbReference>
<keyword evidence="4" id="KW-1003">Cell membrane</keyword>
<dbReference type="SMART" id="SM00086">
    <property type="entry name" value="PAC"/>
    <property type="match status" value="2"/>
</dbReference>
<evidence type="ECO:0000256" key="16">
    <source>
        <dbReference type="SAM" id="Coils"/>
    </source>
</evidence>
<dbReference type="SMART" id="SM00091">
    <property type="entry name" value="PAS"/>
    <property type="match status" value="3"/>
</dbReference>
<dbReference type="Gene3D" id="3.30.565.10">
    <property type="entry name" value="Histidine kinase-like ATPase, C-terminal domain"/>
    <property type="match status" value="1"/>
</dbReference>
<dbReference type="InterPro" id="IPR011006">
    <property type="entry name" value="CheY-like_superfamily"/>
</dbReference>
<evidence type="ECO:0000259" key="20">
    <source>
        <dbReference type="PROSITE" id="PS50112"/>
    </source>
</evidence>
<dbReference type="InterPro" id="IPR001789">
    <property type="entry name" value="Sig_transdc_resp-reg_receiver"/>
</dbReference>
<dbReference type="PROSITE" id="PS50109">
    <property type="entry name" value="HIS_KIN"/>
    <property type="match status" value="1"/>
</dbReference>
<reference evidence="24" key="1">
    <citation type="submission" date="2024-06" db="EMBL/GenBank/DDBJ databases">
        <title>Genome sequence of Vogesella sp. MAHUQ-64.</title>
        <authorList>
            <person name="Huq M.A."/>
        </authorList>
    </citation>
    <scope>NUCLEOTIDE SEQUENCE</scope>
    <source>
        <strain evidence="24">MAHUQ-64</strain>
    </source>
</reference>
<keyword evidence="16" id="KW-0175">Coiled coil</keyword>
<keyword evidence="13 17" id="KW-0472">Membrane</keyword>
<dbReference type="InterPro" id="IPR001610">
    <property type="entry name" value="PAC"/>
</dbReference>
<dbReference type="CDD" id="cd00082">
    <property type="entry name" value="HisKA"/>
    <property type="match status" value="1"/>
</dbReference>
<evidence type="ECO:0000256" key="15">
    <source>
        <dbReference type="PROSITE-ProRule" id="PRU00169"/>
    </source>
</evidence>
<dbReference type="InterPro" id="IPR005467">
    <property type="entry name" value="His_kinase_dom"/>
</dbReference>
<feature type="transmembrane region" description="Helical" evidence="17">
    <location>
        <begin position="272"/>
        <end position="292"/>
    </location>
</feature>
<dbReference type="Pfam" id="PF13426">
    <property type="entry name" value="PAS_9"/>
    <property type="match status" value="1"/>
</dbReference>
<feature type="domain" description="PAS" evidence="20">
    <location>
        <begin position="649"/>
        <end position="694"/>
    </location>
</feature>
<dbReference type="SUPFAM" id="SSF55874">
    <property type="entry name" value="ATPase domain of HSP90 chaperone/DNA topoisomerase II/histidine kinase"/>
    <property type="match status" value="1"/>
</dbReference>
<feature type="domain" description="PAC" evidence="21">
    <location>
        <begin position="720"/>
        <end position="774"/>
    </location>
</feature>
<feature type="domain" description="HAMP" evidence="22">
    <location>
        <begin position="325"/>
        <end position="377"/>
    </location>
</feature>
<evidence type="ECO:0000256" key="7">
    <source>
        <dbReference type="ARBA" id="ARBA00022692"/>
    </source>
</evidence>
<keyword evidence="6" id="KW-0808">Transferase</keyword>
<dbReference type="PROSITE" id="PS50894">
    <property type="entry name" value="HPT"/>
    <property type="match status" value="1"/>
</dbReference>
<dbReference type="Gene3D" id="3.30.450.20">
    <property type="entry name" value="PAS domain"/>
    <property type="match status" value="3"/>
</dbReference>
<evidence type="ECO:0000256" key="13">
    <source>
        <dbReference type="ARBA" id="ARBA00023136"/>
    </source>
</evidence>
<evidence type="ECO:0000256" key="2">
    <source>
        <dbReference type="ARBA" id="ARBA00004651"/>
    </source>
</evidence>
<dbReference type="InterPro" id="IPR008207">
    <property type="entry name" value="Sig_transdc_His_kin_Hpt_dom"/>
</dbReference>
<dbReference type="InterPro" id="IPR013767">
    <property type="entry name" value="PAS_fold"/>
</dbReference>
<dbReference type="InterPro" id="IPR013655">
    <property type="entry name" value="PAS_fold_3"/>
</dbReference>
<dbReference type="InterPro" id="IPR000014">
    <property type="entry name" value="PAS"/>
</dbReference>
<dbReference type="Pfam" id="PF00512">
    <property type="entry name" value="HisKA"/>
    <property type="match status" value="1"/>
</dbReference>
<keyword evidence="5 15" id="KW-0597">Phosphoprotein</keyword>
<name>A0ABV1M376_9NEIS</name>
<comment type="catalytic activity">
    <reaction evidence="1">
        <text>ATP + protein L-histidine = ADP + protein N-phospho-L-histidine.</text>
        <dbReference type="EC" id="2.7.13.3"/>
    </reaction>
</comment>
<dbReference type="Pfam" id="PF00989">
    <property type="entry name" value="PAS"/>
    <property type="match status" value="1"/>
</dbReference>
<evidence type="ECO:0000256" key="3">
    <source>
        <dbReference type="ARBA" id="ARBA00012438"/>
    </source>
</evidence>
<evidence type="ECO:0000256" key="17">
    <source>
        <dbReference type="SAM" id="Phobius"/>
    </source>
</evidence>
<dbReference type="Gene3D" id="2.10.70.100">
    <property type="match status" value="1"/>
</dbReference>
<dbReference type="Proteomes" id="UP001433638">
    <property type="component" value="Unassembled WGS sequence"/>
</dbReference>
<sequence length="1425" mass="155747">MRIKHHLLLWFVLGSLLPLLLVGGLAYQRFASHYRESTQAQLQALLTVRLNEIADWWQGQTTMMRLLSSDNDLDACVRAFSAQGVSTATTCTFVEEANIVIGQNDMLLLDPRGKVLFSPNHPAWRGLDLADPRQSSSRMAGQLQELITLPTSGVRFIPHAPFAPVKTYAAFWLSPVLQQDKLLGFLLIRVNEEHLQHITGNYAGMGADGENLLVTTQERGEAMVIAPLRRTPNAAFRLKITPQMQAGQAMWEALDGGVGVGRSLDYQGRPVLAAWSALPLLGGAIMVTRDEAAVMAPLQQQRNQLIGILLVVAVFACAITFWRARKLVVPINTLLQASQRISRGEPGVRLPPLDGREFQSLGNTFNAMAEQLERSQLQRQLQLEDAERMAKLGYFIANSDGRPDEWTEQLYHILEYPTEQPPQISSFLQRIHPDDLQNVLLAHAANLQHGYEVDFRLQMPDGRIKYLREVGRHEFDSSGQPLRRVAVVQDVTVAWQLAHEMDAAREALEQERLARAEEAASNAEAKAQAILQTMGEGVLGLAADGRVVFCNPAAAMMLGASSEALNGRQLDDFLYHYNAYGLRLVPPSPLLRALQQGLPCSSHREQFGSAQRERFPVFYQLNMLARPIGELGAVLLFRDITLQRANEMRLEQMSRAVTQSPAGVMITDPQGLIEFVNPRLLQMSGYDEQELLGQRPGLLKSGKTGPQVYAELWRALLSGESWHGELLNRRKDGREYWVMQMVSPVRDAAGCITHYVSVQEDITAQKQLAQRMQEAVAAAENATEAKSAFLANMSHEIRTPMNAIIGMTDLVMREQLPAKARDYLGKVVRSARGLLEIINDILDFSKIESGYLQIEQSPFLLEEVLAPLADILAMRLDGKSLELVFDVAPDVPSRWQGDALRLGQVLLNLLGNAVKFTTTGYVLLTVRWQGGVLHFEVQDSGIGMSEAQLARLFQPFSQADASTQRRYGGSGLGLVISNQLVQLMGGEQIRIDSQPGKGSCFAFSLPLPALAVAAAAPWQPEGKLFHARLSEQYRGCLLPLCQRLGMESSEIVTRTQLLALLAAWRTEDVLLLDSDAADWRELVRDIPWPANAKLILLSRHHVSSGALLPVASRSLPVCEVWLKPLTIGRFYQGMQRLGQAIPAADEAANNTLPRLDGCHVLVVDDVPLNQEVAAAYLQEAGASVCFAANGAEALQALQQGLPDAVLMDCHMPVMDGFVATQQIRANPAWQALKIIALTANALSGSREEVLAAGMDDYISKPIDPVRLFAVLAQAGLQARPASAAHVATPPAAVAGPELAAAPADEWQQLAAAGVNVEDGTARAVGMQHVYRKWLLLFASNMASFADDSQAALQAGDGELLLRLVHTLRGAAGNVSADEVARQAGEIEQAIRQGAAVATLAPQLAALLQQLAAVRQAVAALAQTAA</sequence>
<evidence type="ECO:0000259" key="18">
    <source>
        <dbReference type="PROSITE" id="PS50109"/>
    </source>
</evidence>
<dbReference type="PROSITE" id="PS50110">
    <property type="entry name" value="RESPONSE_REGULATORY"/>
    <property type="match status" value="1"/>
</dbReference>
<dbReference type="SMART" id="SM00388">
    <property type="entry name" value="HisKA"/>
    <property type="match status" value="1"/>
</dbReference>
<dbReference type="CDD" id="cd17546">
    <property type="entry name" value="REC_hyHK_CKI1_RcsC-like"/>
    <property type="match status" value="1"/>
</dbReference>
<dbReference type="InterPro" id="IPR003661">
    <property type="entry name" value="HisK_dim/P_dom"/>
</dbReference>
<dbReference type="SUPFAM" id="SSF52172">
    <property type="entry name" value="CheY-like"/>
    <property type="match status" value="1"/>
</dbReference>
<evidence type="ECO:0000256" key="1">
    <source>
        <dbReference type="ARBA" id="ARBA00000085"/>
    </source>
</evidence>
<dbReference type="Gene3D" id="3.40.50.2300">
    <property type="match status" value="1"/>
</dbReference>
<dbReference type="NCBIfam" id="TIGR00229">
    <property type="entry name" value="sensory_box"/>
    <property type="match status" value="1"/>
</dbReference>
<keyword evidence="10" id="KW-0067">ATP-binding</keyword>
<feature type="domain" description="PAC" evidence="21">
    <location>
        <begin position="451"/>
        <end position="503"/>
    </location>
</feature>
<evidence type="ECO:0000256" key="11">
    <source>
        <dbReference type="ARBA" id="ARBA00022989"/>
    </source>
</evidence>
<dbReference type="InterPro" id="IPR036641">
    <property type="entry name" value="HPT_dom_sf"/>
</dbReference>
<feature type="coiled-coil region" evidence="16">
    <location>
        <begin position="506"/>
        <end position="533"/>
    </location>
</feature>
<evidence type="ECO:0000256" key="8">
    <source>
        <dbReference type="ARBA" id="ARBA00022741"/>
    </source>
</evidence>
<dbReference type="SMART" id="SM00304">
    <property type="entry name" value="HAMP"/>
    <property type="match status" value="1"/>
</dbReference>
<evidence type="ECO:0000256" key="14">
    <source>
        <dbReference type="PROSITE-ProRule" id="PRU00110"/>
    </source>
</evidence>
<feature type="domain" description="HPt" evidence="23">
    <location>
        <begin position="1326"/>
        <end position="1424"/>
    </location>
</feature>
<feature type="transmembrane region" description="Helical" evidence="17">
    <location>
        <begin position="304"/>
        <end position="322"/>
    </location>
</feature>
<dbReference type="PROSITE" id="PS50885">
    <property type="entry name" value="HAMP"/>
    <property type="match status" value="1"/>
</dbReference>
<organism evidence="24 25">
    <name type="scientific">Vogesella oryzagri</name>
    <dbReference type="NCBI Taxonomy" id="3160864"/>
    <lineage>
        <taxon>Bacteria</taxon>
        <taxon>Pseudomonadati</taxon>
        <taxon>Pseudomonadota</taxon>
        <taxon>Betaproteobacteria</taxon>
        <taxon>Neisseriales</taxon>
        <taxon>Chromobacteriaceae</taxon>
        <taxon>Vogesella</taxon>
    </lineage>
</organism>
<dbReference type="PANTHER" id="PTHR45339:SF1">
    <property type="entry name" value="HYBRID SIGNAL TRANSDUCTION HISTIDINE KINASE J"/>
    <property type="match status" value="1"/>
</dbReference>
<dbReference type="InterPro" id="IPR036097">
    <property type="entry name" value="HisK_dim/P_sf"/>
</dbReference>
<dbReference type="PANTHER" id="PTHR45339">
    <property type="entry name" value="HYBRID SIGNAL TRANSDUCTION HISTIDINE KINASE J"/>
    <property type="match status" value="1"/>
</dbReference>
<comment type="subcellular location">
    <subcellularLocation>
        <location evidence="2">Cell membrane</location>
        <topology evidence="2">Multi-pass membrane protein</topology>
    </subcellularLocation>
</comment>
<dbReference type="PROSITE" id="PS50112">
    <property type="entry name" value="PAS"/>
    <property type="match status" value="2"/>
</dbReference>
<dbReference type="Pfam" id="PF08447">
    <property type="entry name" value="PAS_3"/>
    <property type="match status" value="1"/>
</dbReference>
<proteinExistence type="predicted"/>
<dbReference type="SMART" id="SM00448">
    <property type="entry name" value="REC"/>
    <property type="match status" value="1"/>
</dbReference>
<dbReference type="PROSITE" id="PS50113">
    <property type="entry name" value="PAC"/>
    <property type="match status" value="2"/>
</dbReference>
<evidence type="ECO:0000256" key="5">
    <source>
        <dbReference type="ARBA" id="ARBA00022553"/>
    </source>
</evidence>
<evidence type="ECO:0000313" key="24">
    <source>
        <dbReference type="EMBL" id="MEQ6290060.1"/>
    </source>
</evidence>
<dbReference type="PRINTS" id="PR00344">
    <property type="entry name" value="BCTRLSENSOR"/>
</dbReference>
<dbReference type="CDD" id="cd16922">
    <property type="entry name" value="HATPase_EvgS-ArcB-TorS-like"/>
    <property type="match status" value="1"/>
</dbReference>
<protein>
    <recommendedName>
        <fullName evidence="3">histidine kinase</fullName>
        <ecNumber evidence="3">2.7.13.3</ecNumber>
    </recommendedName>
</protein>
<evidence type="ECO:0000256" key="12">
    <source>
        <dbReference type="ARBA" id="ARBA00023012"/>
    </source>
</evidence>
<evidence type="ECO:0000256" key="6">
    <source>
        <dbReference type="ARBA" id="ARBA00022679"/>
    </source>
</evidence>
<dbReference type="InterPro" id="IPR003660">
    <property type="entry name" value="HAMP_dom"/>
</dbReference>
<dbReference type="InterPro" id="IPR004358">
    <property type="entry name" value="Sig_transdc_His_kin-like_C"/>
</dbReference>
<feature type="domain" description="PAS" evidence="20">
    <location>
        <begin position="523"/>
        <end position="597"/>
    </location>
</feature>
<feature type="modified residue" description="Phosphohistidine" evidence="14">
    <location>
        <position position="1365"/>
    </location>
</feature>
<dbReference type="InterPro" id="IPR035965">
    <property type="entry name" value="PAS-like_dom_sf"/>
</dbReference>
<evidence type="ECO:0000259" key="22">
    <source>
        <dbReference type="PROSITE" id="PS50885"/>
    </source>
</evidence>
<dbReference type="Gene3D" id="1.10.287.130">
    <property type="match status" value="1"/>
</dbReference>
<evidence type="ECO:0000256" key="10">
    <source>
        <dbReference type="ARBA" id="ARBA00022840"/>
    </source>
</evidence>
<feature type="modified residue" description="4-aspartylphosphate" evidence="15">
    <location>
        <position position="1208"/>
    </location>
</feature>
<dbReference type="Gene3D" id="1.20.120.160">
    <property type="entry name" value="HPT domain"/>
    <property type="match status" value="1"/>
</dbReference>
<dbReference type="SUPFAM" id="SSF47226">
    <property type="entry name" value="Histidine-containing phosphotransfer domain, HPT domain"/>
    <property type="match status" value="1"/>
</dbReference>